<dbReference type="EMBL" id="MHPA01000015">
    <property type="protein sequence ID" value="OGZ73104.1"/>
    <property type="molecule type" value="Genomic_DNA"/>
</dbReference>
<evidence type="ECO:0000313" key="1">
    <source>
        <dbReference type="EMBL" id="OGZ73104.1"/>
    </source>
</evidence>
<protein>
    <submittedName>
        <fullName evidence="1">Uncharacterized protein</fullName>
    </submittedName>
</protein>
<sequence length="170" mass="18739">MLDRIDPSEPTASETSMACIVRSRTVPNGYSNPQAPQNLFPPRVQIGFWQLGHLVKGVVIVSSLKEFEKVYTAGNSLPQLWQNFDGSATRWAMSGYSSLSFLKPSRIFAIRKCSSSVQVIGRSWTNTGVPSCPCCLSKKSCSKPATSNAFWNFSEVGILVPQKGQKFLTR</sequence>
<gene>
    <name evidence="1" type="ORF">A2908_01050</name>
</gene>
<dbReference type="Proteomes" id="UP000176774">
    <property type="component" value="Unassembled WGS sequence"/>
</dbReference>
<comment type="caution">
    <text evidence="1">The sequence shown here is derived from an EMBL/GenBank/DDBJ whole genome shotgun (WGS) entry which is preliminary data.</text>
</comment>
<reference evidence="1 2" key="1">
    <citation type="journal article" date="2016" name="Nat. Commun.">
        <title>Thousands of microbial genomes shed light on interconnected biogeochemical processes in an aquifer system.</title>
        <authorList>
            <person name="Anantharaman K."/>
            <person name="Brown C.T."/>
            <person name="Hug L.A."/>
            <person name="Sharon I."/>
            <person name="Castelle C.J."/>
            <person name="Probst A.J."/>
            <person name="Thomas B.C."/>
            <person name="Singh A."/>
            <person name="Wilkins M.J."/>
            <person name="Karaoz U."/>
            <person name="Brodie E.L."/>
            <person name="Williams K.H."/>
            <person name="Hubbard S.S."/>
            <person name="Banfield J.F."/>
        </authorList>
    </citation>
    <scope>NUCLEOTIDE SEQUENCE [LARGE SCALE GENOMIC DNA]</scope>
</reference>
<evidence type="ECO:0000313" key="2">
    <source>
        <dbReference type="Proteomes" id="UP000176774"/>
    </source>
</evidence>
<dbReference type="AlphaFoldDB" id="A0A1G2IEI5"/>
<accession>A0A1G2IEI5</accession>
<proteinExistence type="predicted"/>
<name>A0A1G2IEI5_9BACT</name>
<organism evidence="1 2">
    <name type="scientific">Candidatus Staskawiczbacteria bacterium RIFCSPLOWO2_01_FULL_38_12b</name>
    <dbReference type="NCBI Taxonomy" id="1802214"/>
    <lineage>
        <taxon>Bacteria</taxon>
        <taxon>Candidatus Staskawicziibacteriota</taxon>
    </lineage>
</organism>